<dbReference type="Proteomes" id="UP001054945">
    <property type="component" value="Unassembled WGS sequence"/>
</dbReference>
<proteinExistence type="predicted"/>
<keyword evidence="2" id="KW-1185">Reference proteome</keyword>
<sequence length="123" mass="13943">MCFSTITRPDSILVNDISRAGDFRKKGRGGERWLEHPRDSIDEDFKRVGGVNWGCRIHAIYQQGSEDSMQVPSKNPLQKVDAITHNSDKFVVGSRGNESGFFSEAVDVRRFVAKLLSFFIHLK</sequence>
<gene>
    <name evidence="1" type="ORF">CEXT_731641</name>
</gene>
<dbReference type="AlphaFoldDB" id="A0AAV4R8E0"/>
<name>A0AAV4R8E0_CAEEX</name>
<reference evidence="1 2" key="1">
    <citation type="submission" date="2021-06" db="EMBL/GenBank/DDBJ databases">
        <title>Caerostris extrusa draft genome.</title>
        <authorList>
            <person name="Kono N."/>
            <person name="Arakawa K."/>
        </authorList>
    </citation>
    <scope>NUCLEOTIDE SEQUENCE [LARGE SCALE GENOMIC DNA]</scope>
</reference>
<organism evidence="1 2">
    <name type="scientific">Caerostris extrusa</name>
    <name type="common">Bark spider</name>
    <name type="synonym">Caerostris bankana</name>
    <dbReference type="NCBI Taxonomy" id="172846"/>
    <lineage>
        <taxon>Eukaryota</taxon>
        <taxon>Metazoa</taxon>
        <taxon>Ecdysozoa</taxon>
        <taxon>Arthropoda</taxon>
        <taxon>Chelicerata</taxon>
        <taxon>Arachnida</taxon>
        <taxon>Araneae</taxon>
        <taxon>Araneomorphae</taxon>
        <taxon>Entelegynae</taxon>
        <taxon>Araneoidea</taxon>
        <taxon>Araneidae</taxon>
        <taxon>Caerostris</taxon>
    </lineage>
</organism>
<evidence type="ECO:0000313" key="1">
    <source>
        <dbReference type="EMBL" id="GIY16911.1"/>
    </source>
</evidence>
<protein>
    <submittedName>
        <fullName evidence="1">Uncharacterized protein</fullName>
    </submittedName>
</protein>
<dbReference type="EMBL" id="BPLR01007440">
    <property type="protein sequence ID" value="GIY16911.1"/>
    <property type="molecule type" value="Genomic_DNA"/>
</dbReference>
<evidence type="ECO:0000313" key="2">
    <source>
        <dbReference type="Proteomes" id="UP001054945"/>
    </source>
</evidence>
<comment type="caution">
    <text evidence="1">The sequence shown here is derived from an EMBL/GenBank/DDBJ whole genome shotgun (WGS) entry which is preliminary data.</text>
</comment>
<accession>A0AAV4R8E0</accession>